<dbReference type="Gene3D" id="3.90.470.10">
    <property type="entry name" value="Ribosomal protein L22/L17"/>
    <property type="match status" value="1"/>
</dbReference>
<evidence type="ECO:0000313" key="12">
    <source>
        <dbReference type="Proteomes" id="UP000034894"/>
    </source>
</evidence>
<keyword evidence="5 7" id="KW-0687">Ribonucleoprotein</keyword>
<name>A0A0G1FLW9_9BACT</name>
<proteinExistence type="inferred from homology"/>
<dbReference type="GO" id="GO:0003735">
    <property type="term" value="F:structural constituent of ribosome"/>
    <property type="evidence" value="ECO:0007669"/>
    <property type="project" value="InterPro"/>
</dbReference>
<dbReference type="Pfam" id="PF00237">
    <property type="entry name" value="Ribosomal_L22"/>
    <property type="match status" value="1"/>
</dbReference>
<evidence type="ECO:0000256" key="10">
    <source>
        <dbReference type="RuleBase" id="RU004008"/>
    </source>
</evidence>
<dbReference type="EMBL" id="LCFP01000012">
    <property type="protein sequence ID" value="KKS96016.1"/>
    <property type="molecule type" value="Genomic_DNA"/>
</dbReference>
<evidence type="ECO:0000256" key="9">
    <source>
        <dbReference type="RuleBase" id="RU004006"/>
    </source>
</evidence>
<gene>
    <name evidence="7" type="primary">rplV</name>
    <name evidence="11" type="ORF">UV73_C0012G0044</name>
</gene>
<dbReference type="NCBIfam" id="TIGR01044">
    <property type="entry name" value="rplV_bact"/>
    <property type="match status" value="1"/>
</dbReference>
<dbReference type="Proteomes" id="UP000034894">
    <property type="component" value="Unassembled WGS sequence"/>
</dbReference>
<sequence>MEATSYTRYIRISPKKIKSLAKLTVGLPVSAALDRLSLTAGKPGQLLIKAIASAKANAVNNLKLSEKNLVIREVSIEKGPFFKRFQPVARGMAHSYKKRTSHLKIRVAEKEVKEEVKKVSAKGRLSIGQKKRSA</sequence>
<comment type="function">
    <text evidence="7 10">This protein binds specifically to 23S rRNA; its binding is stimulated by other ribosomal proteins, e.g., L4, L17, and L20. It is important during the early stages of 50S assembly. It makes multiple contacts with different domains of the 23S rRNA in the assembled 50S subunit and ribosome.</text>
</comment>
<dbReference type="InterPro" id="IPR047867">
    <property type="entry name" value="Ribosomal_uL22_bac/org-type"/>
</dbReference>
<dbReference type="STRING" id="1618443.UV73_C0012G0044"/>
<evidence type="ECO:0000256" key="1">
    <source>
        <dbReference type="ARBA" id="ARBA00009451"/>
    </source>
</evidence>
<dbReference type="CDD" id="cd00336">
    <property type="entry name" value="Ribosomal_L22"/>
    <property type="match status" value="1"/>
</dbReference>
<keyword evidence="3 7" id="KW-0694">RNA-binding</keyword>
<dbReference type="InterPro" id="IPR005727">
    <property type="entry name" value="Ribosomal_uL22_bac/chlpt-type"/>
</dbReference>
<comment type="caution">
    <text evidence="11">The sequence shown here is derived from an EMBL/GenBank/DDBJ whole genome shotgun (WGS) entry which is preliminary data.</text>
</comment>
<dbReference type="GO" id="GO:0006412">
    <property type="term" value="P:translation"/>
    <property type="evidence" value="ECO:0007669"/>
    <property type="project" value="UniProtKB-UniRule"/>
</dbReference>
<evidence type="ECO:0000256" key="8">
    <source>
        <dbReference type="RuleBase" id="RU004005"/>
    </source>
</evidence>
<evidence type="ECO:0000256" key="7">
    <source>
        <dbReference type="HAMAP-Rule" id="MF_01331"/>
    </source>
</evidence>
<accession>A0A0G1FLW9</accession>
<dbReference type="AlphaFoldDB" id="A0A0G1FLW9"/>
<dbReference type="GO" id="GO:0022625">
    <property type="term" value="C:cytosolic large ribosomal subunit"/>
    <property type="evidence" value="ECO:0007669"/>
    <property type="project" value="TreeGrafter"/>
</dbReference>
<comment type="subunit">
    <text evidence="7 9">Part of the 50S ribosomal subunit.</text>
</comment>
<comment type="similarity">
    <text evidence="1 7 8">Belongs to the universal ribosomal protein uL22 family.</text>
</comment>
<protein>
    <recommendedName>
        <fullName evidence="6 7">Large ribosomal subunit protein uL22</fullName>
    </recommendedName>
</protein>
<dbReference type="SUPFAM" id="SSF54843">
    <property type="entry name" value="Ribosomal protein L22"/>
    <property type="match status" value="1"/>
</dbReference>
<dbReference type="PANTHER" id="PTHR13501">
    <property type="entry name" value="CHLOROPLAST 50S RIBOSOMAL PROTEIN L22-RELATED"/>
    <property type="match status" value="1"/>
</dbReference>
<evidence type="ECO:0000256" key="6">
    <source>
        <dbReference type="ARBA" id="ARBA00035207"/>
    </source>
</evidence>
<dbReference type="PANTHER" id="PTHR13501:SF8">
    <property type="entry name" value="LARGE RIBOSOMAL SUBUNIT PROTEIN UL22M"/>
    <property type="match status" value="1"/>
</dbReference>
<dbReference type="InterPro" id="IPR036394">
    <property type="entry name" value="Ribosomal_uL22_sf"/>
</dbReference>
<evidence type="ECO:0000256" key="2">
    <source>
        <dbReference type="ARBA" id="ARBA00022730"/>
    </source>
</evidence>
<dbReference type="HAMAP" id="MF_01331_B">
    <property type="entry name" value="Ribosomal_uL22_B"/>
    <property type="match status" value="1"/>
</dbReference>
<keyword evidence="2 7" id="KW-0699">rRNA-binding</keyword>
<evidence type="ECO:0000313" key="11">
    <source>
        <dbReference type="EMBL" id="KKS96016.1"/>
    </source>
</evidence>
<evidence type="ECO:0000256" key="5">
    <source>
        <dbReference type="ARBA" id="ARBA00023274"/>
    </source>
</evidence>
<comment type="function">
    <text evidence="7">The globular domain of the protein is located near the polypeptide exit tunnel on the outside of the subunit, while an extended beta-hairpin is found that lines the wall of the exit tunnel in the center of the 70S ribosome.</text>
</comment>
<dbReference type="InterPro" id="IPR001063">
    <property type="entry name" value="Ribosomal_uL22"/>
</dbReference>
<reference evidence="11 12" key="1">
    <citation type="journal article" date="2015" name="Nature">
        <title>rRNA introns, odd ribosomes, and small enigmatic genomes across a large radiation of phyla.</title>
        <authorList>
            <person name="Brown C.T."/>
            <person name="Hug L.A."/>
            <person name="Thomas B.C."/>
            <person name="Sharon I."/>
            <person name="Castelle C.J."/>
            <person name="Singh A."/>
            <person name="Wilkins M.J."/>
            <person name="Williams K.H."/>
            <person name="Banfield J.F."/>
        </authorList>
    </citation>
    <scope>NUCLEOTIDE SEQUENCE [LARGE SCALE GENOMIC DNA]</scope>
</reference>
<evidence type="ECO:0000256" key="3">
    <source>
        <dbReference type="ARBA" id="ARBA00022884"/>
    </source>
</evidence>
<organism evidence="11 12">
    <name type="scientific">Candidatus Gottesmanbacteria bacterium GW2011_GWA2_43_14</name>
    <dbReference type="NCBI Taxonomy" id="1618443"/>
    <lineage>
        <taxon>Bacteria</taxon>
        <taxon>Candidatus Gottesmaniibacteriota</taxon>
    </lineage>
</organism>
<dbReference type="GO" id="GO:0019843">
    <property type="term" value="F:rRNA binding"/>
    <property type="evidence" value="ECO:0007669"/>
    <property type="project" value="UniProtKB-UniRule"/>
</dbReference>
<keyword evidence="4 7" id="KW-0689">Ribosomal protein</keyword>
<evidence type="ECO:0000256" key="4">
    <source>
        <dbReference type="ARBA" id="ARBA00022980"/>
    </source>
</evidence>